<gene>
    <name evidence="2" type="ORF">PHMEG_0005642</name>
</gene>
<evidence type="ECO:0000256" key="1">
    <source>
        <dbReference type="SAM" id="MobiDB-lite"/>
    </source>
</evidence>
<feature type="compositionally biased region" description="Low complexity" evidence="1">
    <location>
        <begin position="11"/>
        <end position="22"/>
    </location>
</feature>
<reference evidence="3" key="1">
    <citation type="submission" date="2017-03" db="EMBL/GenBank/DDBJ databases">
        <title>Phytopthora megakarya and P. palmivora, two closely related causual agents of cacao black pod achieved similar genome size and gene model numbers by different mechanisms.</title>
        <authorList>
            <person name="Ali S."/>
            <person name="Shao J."/>
            <person name="Larry D.J."/>
            <person name="Kronmiller B."/>
            <person name="Shen D."/>
            <person name="Strem M.D."/>
            <person name="Melnick R.L."/>
            <person name="Guiltinan M.J."/>
            <person name="Tyler B.M."/>
            <person name="Meinhardt L.W."/>
            <person name="Bailey B.A."/>
        </authorList>
    </citation>
    <scope>NUCLEOTIDE SEQUENCE [LARGE SCALE GENOMIC DNA]</scope>
    <source>
        <strain evidence="3">zdho120</strain>
    </source>
</reference>
<organism evidence="2 3">
    <name type="scientific">Phytophthora megakarya</name>
    <dbReference type="NCBI Taxonomy" id="4795"/>
    <lineage>
        <taxon>Eukaryota</taxon>
        <taxon>Sar</taxon>
        <taxon>Stramenopiles</taxon>
        <taxon>Oomycota</taxon>
        <taxon>Peronosporomycetes</taxon>
        <taxon>Peronosporales</taxon>
        <taxon>Peronosporaceae</taxon>
        <taxon>Phytophthora</taxon>
    </lineage>
</organism>
<sequence length="233" mass="26157">MEREEPVQASVGGVVKVEPPVGDRVSDSLQQDEEVEVLEMTLAVKEERLQVTVVEDDVLEESSPGSHRRVRVLAQKYLSVCKRNWELQTGRSLTALSGRKFHDTDEAESRMRTSVADQVRRWEEVPSGRTLPPNVKFTWVNCVPDSKFLYDAAVNTLKYLLRWTPMANQAEAWVSKLQPKPNKFGMTRDLAGLMVPIGELSPLEITAILQTLLTEAGFELPNLIPGWSRTANG</sequence>
<protein>
    <submittedName>
        <fullName evidence="2">Uncharacterized protein</fullName>
    </submittedName>
</protein>
<dbReference type="AlphaFoldDB" id="A0A225WSH5"/>
<dbReference type="Proteomes" id="UP000198211">
    <property type="component" value="Unassembled WGS sequence"/>
</dbReference>
<keyword evidence="3" id="KW-1185">Reference proteome</keyword>
<evidence type="ECO:0000313" key="2">
    <source>
        <dbReference type="EMBL" id="OWZ20009.1"/>
    </source>
</evidence>
<comment type="caution">
    <text evidence="2">The sequence shown here is derived from an EMBL/GenBank/DDBJ whole genome shotgun (WGS) entry which is preliminary data.</text>
</comment>
<proteinExistence type="predicted"/>
<feature type="region of interest" description="Disordered" evidence="1">
    <location>
        <begin position="1"/>
        <end position="29"/>
    </location>
</feature>
<name>A0A225WSH5_9STRA</name>
<evidence type="ECO:0000313" key="3">
    <source>
        <dbReference type="Proteomes" id="UP000198211"/>
    </source>
</evidence>
<accession>A0A225WSH5</accession>
<dbReference type="EMBL" id="NBNE01000371">
    <property type="protein sequence ID" value="OWZ20009.1"/>
    <property type="molecule type" value="Genomic_DNA"/>
</dbReference>
<dbReference type="OrthoDB" id="10304114at2759"/>